<evidence type="ECO:0000313" key="3">
    <source>
        <dbReference type="EMBL" id="GEQ50492.1"/>
    </source>
</evidence>
<organism evidence="4 5">
    <name type="scientific">Tetragenococcus koreensis</name>
    <dbReference type="NCBI Taxonomy" id="290335"/>
    <lineage>
        <taxon>Bacteria</taxon>
        <taxon>Bacillati</taxon>
        <taxon>Bacillota</taxon>
        <taxon>Bacilli</taxon>
        <taxon>Lactobacillales</taxon>
        <taxon>Enterococcaceae</taxon>
        <taxon>Tetragenococcus</taxon>
    </lineage>
</organism>
<dbReference type="Proteomes" id="UP000886607">
    <property type="component" value="Unassembled WGS sequence"/>
</dbReference>
<protein>
    <submittedName>
        <fullName evidence="4">Uncharacterized protein</fullName>
    </submittedName>
</protein>
<dbReference type="EMBL" id="BKBQ01000054">
    <property type="protein sequence ID" value="GEQ55495.1"/>
    <property type="molecule type" value="Genomic_DNA"/>
</dbReference>
<keyword evidence="2" id="KW-1133">Transmembrane helix</keyword>
<feature type="compositionally biased region" description="Basic and acidic residues" evidence="1">
    <location>
        <begin position="17"/>
        <end position="35"/>
    </location>
</feature>
<dbReference type="GeneID" id="69985730"/>
<comment type="caution">
    <text evidence="4">The sequence shown here is derived from an EMBL/GenBank/DDBJ whole genome shotgun (WGS) entry which is preliminary data.</text>
</comment>
<evidence type="ECO:0000313" key="6">
    <source>
        <dbReference type="Proteomes" id="UP000886607"/>
    </source>
</evidence>
<feature type="region of interest" description="Disordered" evidence="1">
    <location>
        <begin position="1"/>
        <end position="35"/>
    </location>
</feature>
<dbReference type="Proteomes" id="UP000886597">
    <property type="component" value="Unassembled WGS sequence"/>
</dbReference>
<dbReference type="RefSeq" id="WP_124006251.1">
    <property type="nucleotide sequence ID" value="NZ_BJYN01000026.1"/>
</dbReference>
<reference evidence="4" key="2">
    <citation type="journal article" date="2020" name="Int. Dairy J.">
        <title>Lactic acid bacterial diversity in Brie cheese focusing on salt concentration and pH of isolation medium and characterisation of halophilic and alkaliphilic lactic acid bacterial isolates.</title>
        <authorList>
            <person name="Unno R."/>
            <person name="Matsutani M."/>
            <person name="Suzuki T."/>
            <person name="Kodama K."/>
            <person name="Matsushita H."/>
            <person name="Yamasato K."/>
            <person name="Koizumi Y."/>
            <person name="Ishikawa M."/>
        </authorList>
    </citation>
    <scope>NUCLEOTIDE SEQUENCE</scope>
    <source>
        <strain evidence="4">7C1</strain>
        <strain evidence="3">8C4</strain>
    </source>
</reference>
<evidence type="ECO:0000313" key="5">
    <source>
        <dbReference type="Proteomes" id="UP000886597"/>
    </source>
</evidence>
<proteinExistence type="predicted"/>
<dbReference type="EMBL" id="BKBO01000054">
    <property type="protein sequence ID" value="GEQ50492.1"/>
    <property type="molecule type" value="Genomic_DNA"/>
</dbReference>
<name>A0AAN4UDI7_9ENTE</name>
<evidence type="ECO:0000313" key="4">
    <source>
        <dbReference type="EMBL" id="GEQ55495.1"/>
    </source>
</evidence>
<evidence type="ECO:0000256" key="2">
    <source>
        <dbReference type="SAM" id="Phobius"/>
    </source>
</evidence>
<dbReference type="AlphaFoldDB" id="A0AAN4UDI7"/>
<gene>
    <name evidence="3" type="ORF">TK11N_23440</name>
    <name evidence="4" type="ORF">TK2N_23390</name>
</gene>
<sequence length="94" mass="11495">MAKDPLVTRSHLRKHRGQAEEKRRQVQDQAETEYRDEEKRINNYYRKQLKKNKPIDATRSSQNQRSRRMNSFLMKWIVIVFLLLVLVLMMVFFL</sequence>
<dbReference type="KEGG" id="tkr:C7K43_07205"/>
<feature type="transmembrane region" description="Helical" evidence="2">
    <location>
        <begin position="72"/>
        <end position="93"/>
    </location>
</feature>
<accession>A0AAN4UDI7</accession>
<reference evidence="4" key="1">
    <citation type="submission" date="2019-08" db="EMBL/GenBank/DDBJ databases">
        <authorList>
            <person name="Ishikawa M."/>
            <person name="Suzuki T."/>
            <person name="Matsutani M."/>
        </authorList>
    </citation>
    <scope>NUCLEOTIDE SEQUENCE</scope>
    <source>
        <strain evidence="4">7C1</strain>
        <strain evidence="3">8C4</strain>
    </source>
</reference>
<dbReference type="InterPro" id="IPR047752">
    <property type="entry name" value="MacP"/>
</dbReference>
<dbReference type="NCBIfam" id="NF038277">
    <property type="entry name" value="accessory_MacP"/>
    <property type="match status" value="1"/>
</dbReference>
<evidence type="ECO:0000256" key="1">
    <source>
        <dbReference type="SAM" id="MobiDB-lite"/>
    </source>
</evidence>
<keyword evidence="2" id="KW-0472">Membrane</keyword>
<keyword evidence="6" id="KW-1185">Reference proteome</keyword>
<keyword evidence="2" id="KW-0812">Transmembrane</keyword>
<dbReference type="Pfam" id="PF26336">
    <property type="entry name" value="MacP_activator"/>
    <property type="match status" value="1"/>
</dbReference>